<dbReference type="Proteomes" id="UP000019116">
    <property type="component" value="Chromosome 2D"/>
</dbReference>
<dbReference type="Gramene" id="TraesLDM2D03G01093220.1">
    <property type="protein sequence ID" value="TraesLDM2D03G01093220.1"/>
    <property type="gene ID" value="TraesLDM2D03G01093220"/>
</dbReference>
<dbReference type="Gramene" id="TraesLAC2D03G01047350.1">
    <property type="protein sequence ID" value="TraesLAC2D03G01047350.1"/>
    <property type="gene ID" value="TraesLAC2D03G01047350"/>
</dbReference>
<dbReference type="Gramene" id="TraesCLE_scaffold_001712_01G000800.1">
    <property type="protein sequence ID" value="TraesCLE_scaffold_001712_01G000800.1"/>
    <property type="gene ID" value="TraesCLE_scaffold_001712_01G000800"/>
</dbReference>
<dbReference type="OrthoDB" id="666944at2759"/>
<dbReference type="EnsemblPlants" id="TraesCS2D02G041300.1">
    <property type="protein sequence ID" value="TraesCS2D02G041300.1"/>
    <property type="gene ID" value="TraesCS2D02G041300"/>
</dbReference>
<gene>
    <name evidence="1" type="primary">LOC123048305</name>
</gene>
<dbReference type="Gramene" id="TraesMAC2D03G01090800.1">
    <property type="protein sequence ID" value="TraesMAC2D03G01090800.1"/>
    <property type="gene ID" value="TraesMAC2D03G01090800"/>
</dbReference>
<dbReference type="Gramene" id="TraesJAG2D03G01095600.1">
    <property type="protein sequence ID" value="TraesJAG2D03G01095600.1"/>
    <property type="gene ID" value="TraesJAG2D03G01095600"/>
</dbReference>
<accession>A0A1D5UUK5</accession>
<protein>
    <submittedName>
        <fullName evidence="1">Uncharacterized protein</fullName>
    </submittedName>
</protein>
<sequence>MAHAIVESSWAKLTSAIQDGAAPAPRHPDLTSDLRKMLEALDVVRPLLEEAERRSLLKEALRIRNAAVRICDLVDELHHDSWAPADGKVLWNSSRSSSGRV</sequence>
<dbReference type="Gramene" id="TraesNOR2D03G01107530.1">
    <property type="protein sequence ID" value="TraesNOR2D03G01107530.1"/>
    <property type="gene ID" value="TraesNOR2D03G01107530"/>
</dbReference>
<organism evidence="1">
    <name type="scientific">Triticum aestivum</name>
    <name type="common">Wheat</name>
    <dbReference type="NCBI Taxonomy" id="4565"/>
    <lineage>
        <taxon>Eukaryota</taxon>
        <taxon>Viridiplantae</taxon>
        <taxon>Streptophyta</taxon>
        <taxon>Embryophyta</taxon>
        <taxon>Tracheophyta</taxon>
        <taxon>Spermatophyta</taxon>
        <taxon>Magnoliopsida</taxon>
        <taxon>Liliopsida</taxon>
        <taxon>Poales</taxon>
        <taxon>Poaceae</taxon>
        <taxon>BOP clade</taxon>
        <taxon>Pooideae</taxon>
        <taxon>Triticodae</taxon>
        <taxon>Triticeae</taxon>
        <taxon>Triticinae</taxon>
        <taxon>Triticum</taxon>
    </lineage>
</organism>
<dbReference type="Gramene" id="TraesROB_scaffold_132866_01G000100.1">
    <property type="protein sequence ID" value="TraesROB_scaffold_132866_01G000100.1"/>
    <property type="gene ID" value="TraesROB_scaffold_132866_01G000100"/>
</dbReference>
<dbReference type="AlphaFoldDB" id="A0A1D5UUK5"/>
<dbReference type="RefSeq" id="XP_044327369.1">
    <property type="nucleotide sequence ID" value="XM_044471434.1"/>
</dbReference>
<dbReference type="Gramene" id="TraesARI2D03G01107620.1">
    <property type="protein sequence ID" value="TraesARI2D03G01107620.1"/>
    <property type="gene ID" value="TraesARI2D03G01107620"/>
</dbReference>
<name>A0A1D5UUK5_WHEAT</name>
<dbReference type="Gramene" id="TraesSTA2D03G01080470.1">
    <property type="protein sequence ID" value="TraesSTA2D03G01080470.1"/>
    <property type="gene ID" value="TraesSTA2D03G01080470"/>
</dbReference>
<dbReference type="Gramene" id="TraesWEE_scaffold_011803_01G000300.1">
    <property type="protein sequence ID" value="TraesWEE_scaffold_011803_01G000300.1"/>
    <property type="gene ID" value="TraesWEE_scaffold_011803_01G000300"/>
</dbReference>
<reference evidence="1" key="2">
    <citation type="submission" date="2018-10" db="UniProtKB">
        <authorList>
            <consortium name="EnsemblPlants"/>
        </authorList>
    </citation>
    <scope>IDENTIFICATION</scope>
</reference>
<proteinExistence type="predicted"/>
<dbReference type="Gramene" id="TraesCS2D02G041300.1">
    <property type="protein sequence ID" value="TraesCS2D02G041300.1"/>
    <property type="gene ID" value="TraesCS2D02G041300"/>
</dbReference>
<evidence type="ECO:0000313" key="2">
    <source>
        <dbReference type="Proteomes" id="UP000019116"/>
    </source>
</evidence>
<dbReference type="GeneID" id="123048305"/>
<keyword evidence="2" id="KW-1185">Reference proteome</keyword>
<evidence type="ECO:0000313" key="1">
    <source>
        <dbReference type="EnsemblPlants" id="TraesCS2D02G041300.1"/>
    </source>
</evidence>
<reference evidence="1" key="1">
    <citation type="submission" date="2018-08" db="EMBL/GenBank/DDBJ databases">
        <authorList>
            <person name="Rossello M."/>
        </authorList>
    </citation>
    <scope>NUCLEOTIDE SEQUENCE [LARGE SCALE GENOMIC DNA]</scope>
    <source>
        <strain evidence="1">cv. Chinese Spring</strain>
    </source>
</reference>